<accession>R4YSK1</accession>
<sequence length="623" mass="71472">MKLLLIAFLLFSATFSYAQSNEQEILRLQKGEYYYHYLTGDFPSAMNQLKLLRSKEGAIADEADVMEAAMLLSLGLHEQAQSIFTEIQKTGRTVSSQTWFFLARRWFELGQYESALYSIKNIDFAQLTLETVAEAQFMKAASLIEFGEHKKALTMISDMPRSSIWTGFARHNLILSMFNGNNSGQSTALLMEDATFYLPETQEGHDLRDRIHLISALHFLQTGKYRSAEKHLKRISLAGPYTPVALLQYGWAKVEQGQYEAALQPWRELQVRFNQFNPEVMESMLGVPHVLELMYASTQALNVYEETEKRLLSMKSLLIQMNEGLVDNPWLEDWIYKQDDQGWGWQANIETTLPLNDTAAVLQQLVTNNKLVNQMTEYRDLLLLTNYLNEKENSLKLWLTLVSKREQTFKALNASAMLEQSSVQLSTVKNELKQMQDQLNQSNNDLLALPNDHEAKNINLLARSAKGIERLNLINKASRNVEMYQQRWNRVKGVFLWQMSAQKVHKQWGLKKQLGAMERLIRTADTMLLETRLAHKWSPSAWVGMKDKILMVLANVNALKASAEDAKTESKAALLVSSTQYLNAQIDRINDYLSQSRLSIARLYDEALQRHVAFGELSEEEQQ</sequence>
<protein>
    <submittedName>
        <fullName evidence="3">Uncharacterized protein</fullName>
    </submittedName>
</protein>
<dbReference type="STRING" id="698738.OLEAN_C20970"/>
<keyword evidence="2" id="KW-0732">Signal</keyword>
<keyword evidence="1" id="KW-0175">Coiled coil</keyword>
<keyword evidence="4" id="KW-1185">Reference proteome</keyword>
<dbReference type="Proteomes" id="UP000032749">
    <property type="component" value="Chromosome"/>
</dbReference>
<name>R4YSK1_OLEAN</name>
<dbReference type="HOGENOM" id="CLU_029512_0_0_6"/>
<dbReference type="Gene3D" id="1.25.40.10">
    <property type="entry name" value="Tetratricopeptide repeat domain"/>
    <property type="match status" value="1"/>
</dbReference>
<proteinExistence type="predicted"/>
<feature type="coiled-coil region" evidence="1">
    <location>
        <begin position="418"/>
        <end position="449"/>
    </location>
</feature>
<feature type="signal peptide" evidence="2">
    <location>
        <begin position="1"/>
        <end position="18"/>
    </location>
</feature>
<organism evidence="3 4">
    <name type="scientific">Oleispira antarctica RB-8</name>
    <dbReference type="NCBI Taxonomy" id="698738"/>
    <lineage>
        <taxon>Bacteria</taxon>
        <taxon>Pseudomonadati</taxon>
        <taxon>Pseudomonadota</taxon>
        <taxon>Gammaproteobacteria</taxon>
        <taxon>Oceanospirillales</taxon>
        <taxon>Oceanospirillaceae</taxon>
        <taxon>Oleispira</taxon>
    </lineage>
</organism>
<dbReference type="SUPFAM" id="SSF48452">
    <property type="entry name" value="TPR-like"/>
    <property type="match status" value="1"/>
</dbReference>
<gene>
    <name evidence="3" type="ORF">OLEAN_C20970</name>
</gene>
<dbReference type="InterPro" id="IPR011990">
    <property type="entry name" value="TPR-like_helical_dom_sf"/>
</dbReference>
<dbReference type="EMBL" id="FO203512">
    <property type="protein sequence ID" value="CCK76273.1"/>
    <property type="molecule type" value="Genomic_DNA"/>
</dbReference>
<evidence type="ECO:0000313" key="4">
    <source>
        <dbReference type="Proteomes" id="UP000032749"/>
    </source>
</evidence>
<evidence type="ECO:0000256" key="2">
    <source>
        <dbReference type="SAM" id="SignalP"/>
    </source>
</evidence>
<dbReference type="KEGG" id="oai:OLEAN_C20970"/>
<evidence type="ECO:0000256" key="1">
    <source>
        <dbReference type="SAM" id="Coils"/>
    </source>
</evidence>
<feature type="chain" id="PRO_5004383451" evidence="2">
    <location>
        <begin position="19"/>
        <end position="623"/>
    </location>
</feature>
<reference evidence="3 4" key="1">
    <citation type="journal article" date="2013" name="Nat. Commun.">
        <title>Genome sequence and functional genomic analysis of the oil-degrading bacterium Oleispira antarctica.</title>
        <authorList>
            <person name="Kube M."/>
            <person name="Chernikova T.N."/>
            <person name="Al-Ramahi Y."/>
            <person name="Beloqui A."/>
            <person name="Lopez-Cortez N."/>
            <person name="Guazzaroni M.E."/>
            <person name="Heipieper H.J."/>
            <person name="Klages S."/>
            <person name="Kotsyurbenko O.R."/>
            <person name="Langer I."/>
            <person name="Nechitaylo T.Y."/>
            <person name="Lunsdorf H."/>
            <person name="Fernandez M."/>
            <person name="Juarez S."/>
            <person name="Ciordia S."/>
            <person name="Singer A."/>
            <person name="Kagan O."/>
            <person name="Egorova O."/>
            <person name="Petit P.A."/>
            <person name="Stogios P."/>
            <person name="Kim Y."/>
            <person name="Tchigvintsev A."/>
            <person name="Flick R."/>
            <person name="Denaro R."/>
            <person name="Genovese M."/>
            <person name="Albar J.P."/>
            <person name="Reva O.N."/>
            <person name="Martinez-Gomariz M."/>
            <person name="Tran H."/>
            <person name="Ferrer M."/>
            <person name="Savchenko A."/>
            <person name="Yakunin A.F."/>
            <person name="Yakimov M.M."/>
            <person name="Golyshina O.V."/>
            <person name="Reinhardt R."/>
            <person name="Golyshin P.N."/>
        </authorList>
    </citation>
    <scope>NUCLEOTIDE SEQUENCE [LARGE SCALE GENOMIC DNA]</scope>
</reference>
<evidence type="ECO:0000313" key="3">
    <source>
        <dbReference type="EMBL" id="CCK76273.1"/>
    </source>
</evidence>
<dbReference type="AlphaFoldDB" id="R4YSK1"/>
<dbReference type="OrthoDB" id="6072288at2"/>